<evidence type="ECO:0008006" key="4">
    <source>
        <dbReference type="Google" id="ProtNLM"/>
    </source>
</evidence>
<reference evidence="2 3" key="1">
    <citation type="journal article" date="2024" name="Nat. Commun.">
        <title>Phylogenomics reveals the evolutionary origins of lichenization in chlorophyte algae.</title>
        <authorList>
            <person name="Puginier C."/>
            <person name="Libourel C."/>
            <person name="Otte J."/>
            <person name="Skaloud P."/>
            <person name="Haon M."/>
            <person name="Grisel S."/>
            <person name="Petersen M."/>
            <person name="Berrin J.G."/>
            <person name="Delaux P.M."/>
            <person name="Dal Grande F."/>
            <person name="Keller J."/>
        </authorList>
    </citation>
    <scope>NUCLEOTIDE SEQUENCE [LARGE SCALE GENOMIC DNA]</scope>
    <source>
        <strain evidence="2 3">SAG 216-7</strain>
    </source>
</reference>
<dbReference type="InterPro" id="IPR016024">
    <property type="entry name" value="ARM-type_fold"/>
</dbReference>
<dbReference type="EMBL" id="JALJOT010000005">
    <property type="protein sequence ID" value="KAK9914873.1"/>
    <property type="molecule type" value="Genomic_DNA"/>
</dbReference>
<sequence>MPEPVAEQQHAAKSKADVALAECLQLLKGPTDERRFVGLLLVTKLLPAGDEDTIRAVYDSIGPQFISRLLLPLRQSQIGHGEQDRQKDVSACVLALAMLASSCRLADIAASEELVEKVPLFVKVVKNGGVSGLLKMPQASKQEQDWRGTDAEAVKDALECLLAVAAASSEGHTVCIESGALAAACLALQAKHSTFAEARDAIALHLLGTLLGRADRSTVLSEHAQELLVAVPAVASFMVLDVQTASAPSTADEGKQPASAPAPPVPDMLDPAALQLEALYVLLLILSSPTPQLEGCLEESARGDARSGWPAKARSGIATLLRGRLAPAQRQTTLQLAASVLGLVGAEWLLAPSHNGMDLPEDFFQLLVEVVKVEALITLRDALSPTERIPLAHTSTPVQPSTSTAAQEEPSSSALAHVEEDSDDDTEGFPPMMPPLERPATLVDEHGNDIEPDTSATTSSVPEGQEKDVKRSPANGHTELAGERAARVLPAVFALAEGCVEALAADSQRAEALADVSSTEAEDTLAPVLSDRVAMRAMSSLQEAHEAILQFLEAARQGNVDASNPIILAAIRSLGRFLAEAPDAFGERMQRLLPFLLTVQQGQAVVFLLPAMSQVLEALVGYTSNTANEARMLWSEAMARASSAAWAALASAEVMLLPAVELLSALQSRAIQAGGGTEQMGMAAEVLLGVVPDLALWAQERSRASPPAALGTPPSGPTGIDCRLLLAAGGLVASALLAAVQQGESQQLQKNIGAGAALVSRAIDEGFVRLAVAKRKAVERAQEQLSATTISAGGHEPPHVPTGSMLDDWLEDIRDEWIYVVRTTTQLAKGIPGFAAEIKKLKPLWSDDGGSASSLQ</sequence>
<feature type="region of interest" description="Disordered" evidence="1">
    <location>
        <begin position="388"/>
        <end position="475"/>
    </location>
</feature>
<comment type="caution">
    <text evidence="2">The sequence shown here is derived from an EMBL/GenBank/DDBJ whole genome shotgun (WGS) entry which is preliminary data.</text>
</comment>
<evidence type="ECO:0000313" key="2">
    <source>
        <dbReference type="EMBL" id="KAK9914873.1"/>
    </source>
</evidence>
<evidence type="ECO:0000313" key="3">
    <source>
        <dbReference type="Proteomes" id="UP001491310"/>
    </source>
</evidence>
<dbReference type="InterPro" id="IPR008709">
    <property type="entry name" value="Neurochondrin"/>
</dbReference>
<proteinExistence type="predicted"/>
<name>A0ABR2YSS6_9CHLO</name>
<gene>
    <name evidence="2" type="ORF">WJX75_001655</name>
</gene>
<organism evidence="2 3">
    <name type="scientific">Coccomyxa subellipsoidea</name>
    <dbReference type="NCBI Taxonomy" id="248742"/>
    <lineage>
        <taxon>Eukaryota</taxon>
        <taxon>Viridiplantae</taxon>
        <taxon>Chlorophyta</taxon>
        <taxon>core chlorophytes</taxon>
        <taxon>Trebouxiophyceae</taxon>
        <taxon>Trebouxiophyceae incertae sedis</taxon>
        <taxon>Coccomyxaceae</taxon>
        <taxon>Coccomyxa</taxon>
    </lineage>
</organism>
<accession>A0ABR2YSS6</accession>
<keyword evidence="3" id="KW-1185">Reference proteome</keyword>
<dbReference type="PANTHER" id="PTHR13109:SF7">
    <property type="entry name" value="NEUROCHONDRIN"/>
    <property type="match status" value="1"/>
</dbReference>
<dbReference type="SUPFAM" id="SSF48371">
    <property type="entry name" value="ARM repeat"/>
    <property type="match status" value="1"/>
</dbReference>
<dbReference type="Proteomes" id="UP001491310">
    <property type="component" value="Unassembled WGS sequence"/>
</dbReference>
<feature type="compositionally biased region" description="Polar residues" evidence="1">
    <location>
        <begin position="393"/>
        <end position="414"/>
    </location>
</feature>
<dbReference type="PANTHER" id="PTHR13109">
    <property type="entry name" value="NEUROCHONDRIN"/>
    <property type="match status" value="1"/>
</dbReference>
<protein>
    <recommendedName>
        <fullName evidence="4">Neurochondrin-domain-containing protein</fullName>
    </recommendedName>
</protein>
<dbReference type="Pfam" id="PF05536">
    <property type="entry name" value="Neurochondrin"/>
    <property type="match status" value="3"/>
</dbReference>
<evidence type="ECO:0000256" key="1">
    <source>
        <dbReference type="SAM" id="MobiDB-lite"/>
    </source>
</evidence>